<sequence length="171" mass="17949">MTQITRVFDNPSRANAALDELRSRGFTNAELIAGAEGRGKTTLQVEAPFGTAVRVEQILKRHANGSPGAAPTPAAATAKPAIVTAPTPPQPPNASPPSRLAATKPEPATPQPARTAAAPRNGSDAIRRGPRTLSQLLGIPELIDSDTFFSGFPLLIRPTPKRADEPPVKRT</sequence>
<name>A0A933RVC9_RHOPL</name>
<feature type="compositionally biased region" description="Low complexity" evidence="1">
    <location>
        <begin position="67"/>
        <end position="85"/>
    </location>
</feature>
<gene>
    <name evidence="2" type="ORF">HZA66_01080</name>
</gene>
<evidence type="ECO:0000313" key="3">
    <source>
        <dbReference type="Proteomes" id="UP000782519"/>
    </source>
</evidence>
<accession>A0A933RVC9</accession>
<organism evidence="2 3">
    <name type="scientific">Rhodopseudomonas palustris</name>
    <dbReference type="NCBI Taxonomy" id="1076"/>
    <lineage>
        <taxon>Bacteria</taxon>
        <taxon>Pseudomonadati</taxon>
        <taxon>Pseudomonadota</taxon>
        <taxon>Alphaproteobacteria</taxon>
        <taxon>Hyphomicrobiales</taxon>
        <taxon>Nitrobacteraceae</taxon>
        <taxon>Rhodopseudomonas</taxon>
    </lineage>
</organism>
<dbReference type="Proteomes" id="UP000782519">
    <property type="component" value="Unassembled WGS sequence"/>
</dbReference>
<evidence type="ECO:0000256" key="1">
    <source>
        <dbReference type="SAM" id="MobiDB-lite"/>
    </source>
</evidence>
<dbReference type="EMBL" id="JACRJB010000004">
    <property type="protein sequence ID" value="MBI5128009.1"/>
    <property type="molecule type" value="Genomic_DNA"/>
</dbReference>
<protein>
    <submittedName>
        <fullName evidence="2">Uncharacterized protein</fullName>
    </submittedName>
</protein>
<dbReference type="AlphaFoldDB" id="A0A933RVC9"/>
<comment type="caution">
    <text evidence="2">The sequence shown here is derived from an EMBL/GenBank/DDBJ whole genome shotgun (WGS) entry which is preliminary data.</text>
</comment>
<reference evidence="2" key="1">
    <citation type="submission" date="2020-07" db="EMBL/GenBank/DDBJ databases">
        <title>Huge and variable diversity of episymbiotic CPR bacteria and DPANN archaea in groundwater ecosystems.</title>
        <authorList>
            <person name="He C.Y."/>
            <person name="Keren R."/>
            <person name="Whittaker M."/>
            <person name="Farag I.F."/>
            <person name="Doudna J."/>
            <person name="Cate J.H.D."/>
            <person name="Banfield J.F."/>
        </authorList>
    </citation>
    <scope>NUCLEOTIDE SEQUENCE</scope>
    <source>
        <strain evidence="2">NC_groundwater_1818_Pr3_B-0.1um_66_35</strain>
    </source>
</reference>
<feature type="compositionally biased region" description="Pro residues" evidence="1">
    <location>
        <begin position="86"/>
        <end position="95"/>
    </location>
</feature>
<feature type="region of interest" description="Disordered" evidence="1">
    <location>
        <begin position="63"/>
        <end position="128"/>
    </location>
</feature>
<feature type="compositionally biased region" description="Low complexity" evidence="1">
    <location>
        <begin position="111"/>
        <end position="120"/>
    </location>
</feature>
<proteinExistence type="predicted"/>
<evidence type="ECO:0000313" key="2">
    <source>
        <dbReference type="EMBL" id="MBI5128009.1"/>
    </source>
</evidence>